<dbReference type="PANTHER" id="PTHR34067:SF24">
    <property type="entry name" value="METHYL-CPG-BINDING DOMAIN-CONTAINING PROTEIN 13"/>
    <property type="match status" value="1"/>
</dbReference>
<feature type="region of interest" description="Disordered" evidence="1">
    <location>
        <begin position="1"/>
        <end position="154"/>
    </location>
</feature>
<evidence type="ECO:0000313" key="2">
    <source>
        <dbReference type="EMBL" id="KAK9914230.1"/>
    </source>
</evidence>
<evidence type="ECO:0000256" key="1">
    <source>
        <dbReference type="SAM" id="MobiDB-lite"/>
    </source>
</evidence>
<comment type="caution">
    <text evidence="2">The sequence shown here is derived from an EMBL/GenBank/DDBJ whole genome shotgun (WGS) entry which is preliminary data.</text>
</comment>
<sequence length="347" mass="38007">MKEQKREDRLPPGFSVEAKAGNDGKRSEKLGVGKTSEQIKYRRSSNLNEMMKDGQLLSSGSNGASASLTEHASESSSFYLPEAKGSKQKVQDGHSTKTKCISVLTGQGMQDKQSPGSGIAQHESEKIQLSRMCKSKSKKDHNLPRRASKRLAGLEVDPVPELKASTRARRVGVKQSGDSACCVFQQPEFQPEKQEYASAVQEEHAGVVETDDKADEKAGVLPDSPLADFFTDPCIAFAIKTLKDHSGNIETDDSSYKKQECNDLALPGNLVKQQKHDGILETGEKSGSSPVEPPFGSSWPDPCIEFAIKTLTGAIPLEYDPHIEEYFQQQLSSSQRHKDNLLQKEIA</sequence>
<evidence type="ECO:0000313" key="3">
    <source>
        <dbReference type="Proteomes" id="UP001457282"/>
    </source>
</evidence>
<dbReference type="AlphaFoldDB" id="A0AAW1W625"/>
<feature type="compositionally biased region" description="Basic and acidic residues" evidence="1">
    <location>
        <begin position="1"/>
        <end position="10"/>
    </location>
</feature>
<name>A0AAW1W625_RUBAR</name>
<feature type="compositionally biased region" description="Low complexity" evidence="1">
    <location>
        <begin position="56"/>
        <end position="68"/>
    </location>
</feature>
<reference evidence="2 3" key="1">
    <citation type="journal article" date="2023" name="G3 (Bethesda)">
        <title>A chromosome-length genome assembly and annotation of blackberry (Rubus argutus, cv. 'Hillquist').</title>
        <authorList>
            <person name="Bruna T."/>
            <person name="Aryal R."/>
            <person name="Dudchenko O."/>
            <person name="Sargent D.J."/>
            <person name="Mead D."/>
            <person name="Buti M."/>
            <person name="Cavallini A."/>
            <person name="Hytonen T."/>
            <person name="Andres J."/>
            <person name="Pham M."/>
            <person name="Weisz D."/>
            <person name="Mascagni F."/>
            <person name="Usai G."/>
            <person name="Natali L."/>
            <person name="Bassil N."/>
            <person name="Fernandez G.E."/>
            <person name="Lomsadze A."/>
            <person name="Armour M."/>
            <person name="Olukolu B."/>
            <person name="Poorten T."/>
            <person name="Britton C."/>
            <person name="Davik J."/>
            <person name="Ashrafi H."/>
            <person name="Aiden E.L."/>
            <person name="Borodovsky M."/>
            <person name="Worthington M."/>
        </authorList>
    </citation>
    <scope>NUCLEOTIDE SEQUENCE [LARGE SCALE GENOMIC DNA]</scope>
    <source>
        <strain evidence="2">PI 553951</strain>
    </source>
</reference>
<dbReference type="PANTHER" id="PTHR34067">
    <property type="entry name" value="OS04G0193200 PROTEIN"/>
    <property type="match status" value="1"/>
</dbReference>
<dbReference type="Proteomes" id="UP001457282">
    <property type="component" value="Unassembled WGS sequence"/>
</dbReference>
<feature type="compositionally biased region" description="Polar residues" evidence="1">
    <location>
        <begin position="104"/>
        <end position="116"/>
    </location>
</feature>
<dbReference type="InterPro" id="IPR038945">
    <property type="entry name" value="MBD13-like"/>
</dbReference>
<proteinExistence type="predicted"/>
<dbReference type="EMBL" id="JBEDUW010000007">
    <property type="protein sequence ID" value="KAK9914230.1"/>
    <property type="molecule type" value="Genomic_DNA"/>
</dbReference>
<protein>
    <submittedName>
        <fullName evidence="2">Uncharacterized protein</fullName>
    </submittedName>
</protein>
<feature type="compositionally biased region" description="Basic residues" evidence="1">
    <location>
        <begin position="133"/>
        <end position="149"/>
    </location>
</feature>
<feature type="compositionally biased region" description="Basic and acidic residues" evidence="1">
    <location>
        <begin position="20"/>
        <end position="31"/>
    </location>
</feature>
<gene>
    <name evidence="2" type="ORF">M0R45_038020</name>
</gene>
<keyword evidence="3" id="KW-1185">Reference proteome</keyword>
<organism evidence="2 3">
    <name type="scientific">Rubus argutus</name>
    <name type="common">Southern blackberry</name>
    <dbReference type="NCBI Taxonomy" id="59490"/>
    <lineage>
        <taxon>Eukaryota</taxon>
        <taxon>Viridiplantae</taxon>
        <taxon>Streptophyta</taxon>
        <taxon>Embryophyta</taxon>
        <taxon>Tracheophyta</taxon>
        <taxon>Spermatophyta</taxon>
        <taxon>Magnoliopsida</taxon>
        <taxon>eudicotyledons</taxon>
        <taxon>Gunneridae</taxon>
        <taxon>Pentapetalae</taxon>
        <taxon>rosids</taxon>
        <taxon>fabids</taxon>
        <taxon>Rosales</taxon>
        <taxon>Rosaceae</taxon>
        <taxon>Rosoideae</taxon>
        <taxon>Rosoideae incertae sedis</taxon>
        <taxon>Rubus</taxon>
    </lineage>
</organism>
<accession>A0AAW1W625</accession>